<sequence>MKLTRNLSAINLQKEIDLLFSIDLVRTSENMIFDGIISNASIGIYAEGIFWNCYGRLQAGKCYQTSEIVNVGYVDGQVKIFYIETVTGHRYAISDIEYNPSLSCSTASVEAAIKSKLNHISINTKYFEPLQWSSMVSNRRFSLSRGDTEVQVFLGINKKWYYFEVGGSANMCEVVLSELKYPSPLPF</sequence>
<reference evidence="1 2" key="1">
    <citation type="submission" date="2019-09" db="EMBL/GenBank/DDBJ databases">
        <title>Draft genome sequences of 48 bacterial type strains from the CCUG.</title>
        <authorList>
            <person name="Tunovic T."/>
            <person name="Pineiro-Iglesias B."/>
            <person name="Unosson C."/>
            <person name="Inganas E."/>
            <person name="Ohlen M."/>
            <person name="Cardew S."/>
            <person name="Jensie-Markopoulos S."/>
            <person name="Salva-Serra F."/>
            <person name="Jaen-Luchoro D."/>
            <person name="Karlsson R."/>
            <person name="Svensson-Stadler L."/>
            <person name="Chun J."/>
            <person name="Moore E."/>
        </authorList>
    </citation>
    <scope>NUCLEOTIDE SEQUENCE [LARGE SCALE GENOMIC DNA]</scope>
    <source>
        <strain evidence="1 2">CCUG 48643</strain>
    </source>
</reference>
<protein>
    <submittedName>
        <fullName evidence="1">Uncharacterized protein</fullName>
    </submittedName>
</protein>
<dbReference type="RefSeq" id="WP_137406657.1">
    <property type="nucleotide sequence ID" value="NZ_AP025467.1"/>
</dbReference>
<name>A0A7V7TIB8_9VIBR</name>
<dbReference type="AlphaFoldDB" id="A0A7V7TIB8"/>
<proteinExistence type="predicted"/>
<dbReference type="Proteomes" id="UP000423756">
    <property type="component" value="Unassembled WGS sequence"/>
</dbReference>
<comment type="caution">
    <text evidence="1">The sequence shown here is derived from an EMBL/GenBank/DDBJ whole genome shotgun (WGS) entry which is preliminary data.</text>
</comment>
<dbReference type="EMBL" id="VZPX01000004">
    <property type="protein sequence ID" value="KAB0482366.1"/>
    <property type="molecule type" value="Genomic_DNA"/>
</dbReference>
<evidence type="ECO:0000313" key="2">
    <source>
        <dbReference type="Proteomes" id="UP000423756"/>
    </source>
</evidence>
<accession>A0A7V7TIB8</accession>
<evidence type="ECO:0000313" key="1">
    <source>
        <dbReference type="EMBL" id="KAB0482366.1"/>
    </source>
</evidence>
<dbReference type="GeneID" id="77344789"/>
<organism evidence="1 2">
    <name type="scientific">Vibrio chagasii</name>
    <dbReference type="NCBI Taxonomy" id="170679"/>
    <lineage>
        <taxon>Bacteria</taxon>
        <taxon>Pseudomonadati</taxon>
        <taxon>Pseudomonadota</taxon>
        <taxon>Gammaproteobacteria</taxon>
        <taxon>Vibrionales</taxon>
        <taxon>Vibrionaceae</taxon>
        <taxon>Vibrio</taxon>
    </lineage>
</organism>
<gene>
    <name evidence="1" type="ORF">F7Q91_02885</name>
</gene>